<dbReference type="AlphaFoldDB" id="F0URS1"/>
<gene>
    <name evidence="2" type="ORF">HCEG_07813</name>
</gene>
<dbReference type="EMBL" id="DS990641">
    <property type="protein sequence ID" value="EGC48598.1"/>
    <property type="molecule type" value="Genomic_DNA"/>
</dbReference>
<dbReference type="OMA" id="KPHASHD"/>
<feature type="compositionally biased region" description="Basic and acidic residues" evidence="1">
    <location>
        <begin position="12"/>
        <end position="23"/>
    </location>
</feature>
<feature type="region of interest" description="Disordered" evidence="1">
    <location>
        <begin position="167"/>
        <end position="191"/>
    </location>
</feature>
<feature type="compositionally biased region" description="Basic and acidic residues" evidence="1">
    <location>
        <begin position="264"/>
        <end position="277"/>
    </location>
</feature>
<feature type="region of interest" description="Disordered" evidence="1">
    <location>
        <begin position="233"/>
        <end position="277"/>
    </location>
</feature>
<dbReference type="VEuPathDB" id="FungiDB:I7I53_05724"/>
<sequence length="277" mass="29717">MALPAKRQKPHASHDPLRPNRSHVTEKLGIDFNAYRQEYMWALTESQLKQSALSSWAATAIEKILDSPALSRLRHANNKLCVGYEVPMTATVKQEHGGSTISGRADWLLGSSHDTTPQKIANSTIKRFDDHLKMTYDIPGEEPAAGGSEDDATFDVIEVEGVSVQISHRANRGDSKAPCSPPLSVSGKKKTSRSAEANQAFGSLAACALVGRLVSSVEDMDLAIVGCLEHKGTKLRSSSPKPPVDLNSGVGYGGGPRSSGMAQRGDKETTIITKIEN</sequence>
<dbReference type="HOGENOM" id="CLU_068700_0_0_1"/>
<dbReference type="Proteomes" id="UP000008142">
    <property type="component" value="Unassembled WGS sequence"/>
</dbReference>
<feature type="region of interest" description="Disordered" evidence="1">
    <location>
        <begin position="1"/>
        <end position="23"/>
    </location>
</feature>
<protein>
    <submittedName>
        <fullName evidence="2">Uncharacterized protein</fullName>
    </submittedName>
</protein>
<organism evidence="3">
    <name type="scientific">Ajellomyces capsulatus (strain H88)</name>
    <name type="common">Darling's disease fungus</name>
    <name type="synonym">Histoplasma capsulatum</name>
    <dbReference type="NCBI Taxonomy" id="544711"/>
    <lineage>
        <taxon>Eukaryota</taxon>
        <taxon>Fungi</taxon>
        <taxon>Dikarya</taxon>
        <taxon>Ascomycota</taxon>
        <taxon>Pezizomycotina</taxon>
        <taxon>Eurotiomycetes</taxon>
        <taxon>Eurotiomycetidae</taxon>
        <taxon>Onygenales</taxon>
        <taxon>Ajellomycetaceae</taxon>
        <taxon>Histoplasma</taxon>
    </lineage>
</organism>
<evidence type="ECO:0000256" key="1">
    <source>
        <dbReference type="SAM" id="MobiDB-lite"/>
    </source>
</evidence>
<evidence type="ECO:0000313" key="3">
    <source>
        <dbReference type="Proteomes" id="UP000008142"/>
    </source>
</evidence>
<proteinExistence type="predicted"/>
<name>F0URS1_AJEC8</name>
<dbReference type="OrthoDB" id="4185608at2759"/>
<accession>F0URS1</accession>
<feature type="compositionally biased region" description="Basic residues" evidence="1">
    <location>
        <begin position="1"/>
        <end position="11"/>
    </location>
</feature>
<evidence type="ECO:0000313" key="2">
    <source>
        <dbReference type="EMBL" id="EGC48598.1"/>
    </source>
</evidence>
<reference evidence="3" key="1">
    <citation type="submission" date="2008-07" db="EMBL/GenBank/DDBJ databases">
        <title>Annotation of Ajellomyces capsulatus strain H88.</title>
        <authorList>
            <person name="Champion M."/>
            <person name="Cuomo C."/>
            <person name="Ma L.-J."/>
            <person name="Henn M.R."/>
            <person name="Sil A."/>
            <person name="Goldman B."/>
            <person name="Young S.K."/>
            <person name="Kodira C.D."/>
            <person name="Zeng Q."/>
            <person name="Koehrsen M."/>
            <person name="Alvarado L."/>
            <person name="Berlin A."/>
            <person name="Borenstein D."/>
            <person name="Chen Z."/>
            <person name="Engels R."/>
            <person name="Freedman E."/>
            <person name="Gellesch M."/>
            <person name="Goldberg J."/>
            <person name="Griggs A."/>
            <person name="Gujja S."/>
            <person name="Heiman D."/>
            <person name="Hepburn T."/>
            <person name="Howarth C."/>
            <person name="Jen D."/>
            <person name="Larson L."/>
            <person name="Lewis B."/>
            <person name="Mehta T."/>
            <person name="Park D."/>
            <person name="Pearson M."/>
            <person name="Roberts A."/>
            <person name="Saif S."/>
            <person name="Shea T."/>
            <person name="Shenoy N."/>
            <person name="Sisk P."/>
            <person name="Stolte C."/>
            <person name="Sykes S."/>
            <person name="Walk T."/>
            <person name="White J."/>
            <person name="Yandava C."/>
            <person name="Klein B."/>
            <person name="McEwen J.G."/>
            <person name="Puccia R."/>
            <person name="Goldman G.H."/>
            <person name="Felipe M.S."/>
            <person name="Nino-Vega G."/>
            <person name="San-Blas G."/>
            <person name="Taylor J."/>
            <person name="Mendoza L."/>
            <person name="Galagan J."/>
            <person name="Nusbaum C."/>
            <person name="Birren B."/>
        </authorList>
    </citation>
    <scope>NUCLEOTIDE SEQUENCE [LARGE SCALE GENOMIC DNA]</scope>
    <source>
        <strain evidence="3">H88</strain>
    </source>
</reference>